<keyword evidence="5" id="KW-1185">Reference proteome</keyword>
<feature type="transmembrane region" description="Helical" evidence="1">
    <location>
        <begin position="30"/>
        <end position="47"/>
    </location>
</feature>
<dbReference type="Proteomes" id="UP000308000">
    <property type="component" value="Unassembled WGS sequence"/>
</dbReference>
<dbReference type="EMBL" id="JACHFV010000010">
    <property type="protein sequence ID" value="MBB5296166.1"/>
    <property type="molecule type" value="Genomic_DNA"/>
</dbReference>
<evidence type="ECO:0000256" key="1">
    <source>
        <dbReference type="SAM" id="Phobius"/>
    </source>
</evidence>
<dbReference type="Proteomes" id="UP000536909">
    <property type="component" value="Unassembled WGS sequence"/>
</dbReference>
<keyword evidence="1" id="KW-1133">Transmembrane helix</keyword>
<protein>
    <submittedName>
        <fullName evidence="2">Asparagine N-glycosylation enzyme membrane subunit Stt3</fullName>
    </submittedName>
</protein>
<evidence type="ECO:0000313" key="4">
    <source>
        <dbReference type="Proteomes" id="UP000308000"/>
    </source>
</evidence>
<evidence type="ECO:0000313" key="3">
    <source>
        <dbReference type="EMBL" id="TLK23639.1"/>
    </source>
</evidence>
<keyword evidence="1" id="KW-0472">Membrane</keyword>
<evidence type="ECO:0000313" key="2">
    <source>
        <dbReference type="EMBL" id="MBB5296166.1"/>
    </source>
</evidence>
<dbReference type="AlphaFoldDB" id="A0AAJ5F2R9"/>
<evidence type="ECO:0000313" key="5">
    <source>
        <dbReference type="Proteomes" id="UP000536909"/>
    </source>
</evidence>
<sequence length="100" mass="10374">MKPAALVLPLLLAAALLVVAWQERHDPLDLGVVGAGLVGLGLLLWLQRGRAGQGRLAVSALVALLAGVALFGVRDPLPVLGFAVLFALAQLLVRRLLGGR</sequence>
<reference evidence="2 5" key="2">
    <citation type="submission" date="2020-08" db="EMBL/GenBank/DDBJ databases">
        <title>Genomic Encyclopedia of Type Strains, Phase IV (KMG-IV): sequencing the most valuable type-strain genomes for metagenomic binning, comparative biology and taxonomic classification.</title>
        <authorList>
            <person name="Goeker M."/>
        </authorList>
    </citation>
    <scope>NUCLEOTIDE SEQUENCE [LARGE SCALE GENOMIC DNA]</scope>
    <source>
        <strain evidence="2 5">DSM 105434</strain>
    </source>
</reference>
<dbReference type="EMBL" id="VBRC01000012">
    <property type="protein sequence ID" value="TLK23639.1"/>
    <property type="molecule type" value="Genomic_DNA"/>
</dbReference>
<comment type="caution">
    <text evidence="3">The sequence shown here is derived from an EMBL/GenBank/DDBJ whole genome shotgun (WGS) entry which is preliminary data.</text>
</comment>
<reference evidence="3 4" key="1">
    <citation type="submission" date="2019-04" db="EMBL/GenBank/DDBJ databases">
        <title>Deinococcus metalilatus MA1002 mutant No.5.</title>
        <authorList>
            <person name="Park W."/>
            <person name="Park C."/>
        </authorList>
    </citation>
    <scope>NUCLEOTIDE SEQUENCE [LARGE SCALE GENOMIC DNA]</scope>
    <source>
        <strain evidence="3 4">MA1002-m5</strain>
    </source>
</reference>
<feature type="transmembrane region" description="Helical" evidence="1">
    <location>
        <begin position="54"/>
        <end position="73"/>
    </location>
</feature>
<name>A0AAJ5F2R9_9DEIO</name>
<dbReference type="RefSeq" id="WP_129120146.1">
    <property type="nucleotide sequence ID" value="NZ_BSUI01000004.1"/>
</dbReference>
<keyword evidence="1" id="KW-0812">Transmembrane</keyword>
<feature type="transmembrane region" description="Helical" evidence="1">
    <location>
        <begin position="79"/>
        <end position="97"/>
    </location>
</feature>
<proteinExistence type="predicted"/>
<accession>A0AAJ5F2R9</accession>
<gene>
    <name evidence="3" type="ORF">FCS05_15560</name>
    <name evidence="2" type="ORF">HNQ10_003008</name>
</gene>
<organism evidence="3 4">
    <name type="scientific">Deinococcus metallilatus</name>
    <dbReference type="NCBI Taxonomy" id="1211322"/>
    <lineage>
        <taxon>Bacteria</taxon>
        <taxon>Thermotogati</taxon>
        <taxon>Deinococcota</taxon>
        <taxon>Deinococci</taxon>
        <taxon>Deinococcales</taxon>
        <taxon>Deinococcaceae</taxon>
        <taxon>Deinococcus</taxon>
    </lineage>
</organism>